<feature type="signal peptide" evidence="3">
    <location>
        <begin position="1"/>
        <end position="20"/>
    </location>
</feature>
<dbReference type="SUPFAM" id="SSF50998">
    <property type="entry name" value="Quinoprotein alcohol dehydrogenase-like"/>
    <property type="match status" value="1"/>
</dbReference>
<organism evidence="4 5">
    <name type="scientific">Flavobacterium rhizosphaerae</name>
    <dbReference type="NCBI Taxonomy" id="3163298"/>
    <lineage>
        <taxon>Bacteria</taxon>
        <taxon>Pseudomonadati</taxon>
        <taxon>Bacteroidota</taxon>
        <taxon>Flavobacteriia</taxon>
        <taxon>Flavobacteriales</taxon>
        <taxon>Flavobacteriaceae</taxon>
        <taxon>Flavobacterium</taxon>
    </lineage>
</organism>
<keyword evidence="5" id="KW-1185">Reference proteome</keyword>
<feature type="transmembrane region" description="Helical" evidence="2">
    <location>
        <begin position="709"/>
        <end position="731"/>
    </location>
</feature>
<evidence type="ECO:0000313" key="4">
    <source>
        <dbReference type="EMBL" id="MFL9845141.1"/>
    </source>
</evidence>
<keyword evidence="4" id="KW-0418">Kinase</keyword>
<comment type="caution">
    <text evidence="4">The sequence shown here is derived from an EMBL/GenBank/DDBJ whole genome shotgun (WGS) entry which is preliminary data.</text>
</comment>
<evidence type="ECO:0000256" key="1">
    <source>
        <dbReference type="SAM" id="Coils"/>
    </source>
</evidence>
<dbReference type="RefSeq" id="WP_408085409.1">
    <property type="nucleotide sequence ID" value="NZ_JBELPZ010000012.1"/>
</dbReference>
<dbReference type="InterPro" id="IPR011047">
    <property type="entry name" value="Quinoprotein_ADH-like_sf"/>
</dbReference>
<keyword evidence="4" id="KW-0808">Transferase</keyword>
<protein>
    <submittedName>
        <fullName evidence="4">Histidine kinase</fullName>
    </submittedName>
</protein>
<gene>
    <name evidence="4" type="ORF">ABS766_11995</name>
</gene>
<sequence>MFLKKFFLLLISLFCAGLSAQELLPFVQNYTKSDYTGDNQVWNVTQGADKAMYFANGHYLLRYNGVQWEKYSLPNKTIIRSVFAEGDRIYSGSYREFGYWQRINGIMHYTSLSVGKGFFSGEADNDEIWKIFRKGDKLYFQSFNAVYILNNKKAIERVKFPSQVSYCYVINDIIYAATVKNGVYAMEGTSFRKVENWDVAEDNVIHGLLKNKGQIYLFTNTNGIYKGDEKGLTYWDTPCNNRLKSEMIHNALFVNDSVLVVGTARQGLYTVNVNTGVYKNISRQNRLNNNAVLSLTLDSEKDLWLGLDNGISHIEISSPVSIFSDNAGTLGSVYSMAILPNGYLFASNHGVFRYDDKLLKAVEGSSGQAWEIYDDGADNYIIGHNDGTFLYNGKVLQKSNTVSGGWRIMKSNLDNCLFETTYSGIVAYKNSSDLSNYIRLDVSTRPYKNIVQVKPGELWAADNNKGLYRILYTDDLKVSSLTNITEKNKIDNDFGVRLFRFRNEIFFLINNRWYTYNSISETLENSDIFNTNFSNVSDIIPVDDNNFIVMKENLLYLINRTGSEFIWRLLPEKYYMGKLITEDTRVFKQNDVLYINLDDGFFTFNINQVKKKPSGTTIEAYYDNHLIDESTVIKYNRSIVINIISEYLGYNRPDLFYTLNDSQDFIPVKNGSLVLNNLGSGTQNIEIYSREGHDFVKINSYSFTVERPWYYSPWMIGVYVIIVFVILFFYYRWNKLRYIQKIKLNEEELKHKRQIMKLEMEAEMKLQQQEYEKHRLEMEVQSKASEVAGKSLSIAKHSEMIENIQEVLNSDVKNDQLKTKIKKIIKTSSISKNEWQSFEKNLMKSHEEFVERLTAKYPELTSKDIKLCIYLRMNLSSKEIAPLMNISFRGVELHRYRLRKKLDITTEDNLSKFMFNI</sequence>
<dbReference type="InterPro" id="IPR015943">
    <property type="entry name" value="WD40/YVTN_repeat-like_dom_sf"/>
</dbReference>
<dbReference type="Gene3D" id="1.10.10.10">
    <property type="entry name" value="Winged helix-like DNA-binding domain superfamily/Winged helix DNA-binding domain"/>
    <property type="match status" value="1"/>
</dbReference>
<evidence type="ECO:0000256" key="3">
    <source>
        <dbReference type="SAM" id="SignalP"/>
    </source>
</evidence>
<keyword evidence="1" id="KW-0175">Coiled coil</keyword>
<keyword evidence="3" id="KW-0732">Signal</keyword>
<keyword evidence="2" id="KW-0472">Membrane</keyword>
<dbReference type="GO" id="GO:0016301">
    <property type="term" value="F:kinase activity"/>
    <property type="evidence" value="ECO:0007669"/>
    <property type="project" value="UniProtKB-KW"/>
</dbReference>
<dbReference type="Gene3D" id="2.130.10.10">
    <property type="entry name" value="YVTN repeat-like/Quinoprotein amine dehydrogenase"/>
    <property type="match status" value="2"/>
</dbReference>
<keyword evidence="2" id="KW-0812">Transmembrane</keyword>
<dbReference type="Proteomes" id="UP001629156">
    <property type="component" value="Unassembled WGS sequence"/>
</dbReference>
<feature type="coiled-coil region" evidence="1">
    <location>
        <begin position="739"/>
        <end position="786"/>
    </location>
</feature>
<dbReference type="InterPro" id="IPR016032">
    <property type="entry name" value="Sig_transdc_resp-reg_C-effctor"/>
</dbReference>
<reference evidence="4 5" key="1">
    <citation type="submission" date="2024-06" db="EMBL/GenBank/DDBJ databases">
        <authorList>
            <person name="Kaempfer P."/>
            <person name="Viver T."/>
        </authorList>
    </citation>
    <scope>NUCLEOTIDE SEQUENCE [LARGE SCALE GENOMIC DNA]</scope>
    <source>
        <strain evidence="4 5">ST-119</strain>
    </source>
</reference>
<dbReference type="SUPFAM" id="SSF46894">
    <property type="entry name" value="C-terminal effector domain of the bipartite response regulators"/>
    <property type="match status" value="1"/>
</dbReference>
<name>A0ABW8YXT2_9FLAO</name>
<dbReference type="EMBL" id="JBELPZ010000012">
    <property type="protein sequence ID" value="MFL9845141.1"/>
    <property type="molecule type" value="Genomic_DNA"/>
</dbReference>
<dbReference type="CDD" id="cd22249">
    <property type="entry name" value="UDM1_RNF168_RNF169-like"/>
    <property type="match status" value="1"/>
</dbReference>
<dbReference type="InterPro" id="IPR036388">
    <property type="entry name" value="WH-like_DNA-bd_sf"/>
</dbReference>
<evidence type="ECO:0000256" key="2">
    <source>
        <dbReference type="SAM" id="Phobius"/>
    </source>
</evidence>
<keyword evidence="2" id="KW-1133">Transmembrane helix</keyword>
<feature type="chain" id="PRO_5046795700" evidence="3">
    <location>
        <begin position="21"/>
        <end position="917"/>
    </location>
</feature>
<evidence type="ECO:0000313" key="5">
    <source>
        <dbReference type="Proteomes" id="UP001629156"/>
    </source>
</evidence>
<proteinExistence type="predicted"/>
<accession>A0ABW8YXT2</accession>